<reference evidence="2 3" key="1">
    <citation type="submission" date="2022-05" db="EMBL/GenBank/DDBJ databases">
        <authorList>
            <person name="Park J.-S."/>
        </authorList>
    </citation>
    <scope>NUCLEOTIDE SEQUENCE [LARGE SCALE GENOMIC DNA]</scope>
    <source>
        <strain evidence="2 3">2012CJ34-2</strain>
    </source>
</reference>
<proteinExistence type="predicted"/>
<comment type="caution">
    <text evidence="2">The sequence shown here is derived from an EMBL/GenBank/DDBJ whole genome shotgun (WGS) entry which is preliminary data.</text>
</comment>
<evidence type="ECO:0000313" key="2">
    <source>
        <dbReference type="EMBL" id="MCL6270822.1"/>
    </source>
</evidence>
<keyword evidence="1" id="KW-0472">Membrane</keyword>
<dbReference type="Proteomes" id="UP001203338">
    <property type="component" value="Unassembled WGS sequence"/>
</dbReference>
<dbReference type="RefSeq" id="WP_249700116.1">
    <property type="nucleotide sequence ID" value="NZ_JAMFLX010000017.1"/>
</dbReference>
<evidence type="ECO:0000313" key="3">
    <source>
        <dbReference type="Proteomes" id="UP001203338"/>
    </source>
</evidence>
<protein>
    <submittedName>
        <fullName evidence="2">Uncharacterized protein</fullName>
    </submittedName>
</protein>
<name>A0ABT0PHG6_9GAMM</name>
<gene>
    <name evidence="2" type="ORF">M3P05_12900</name>
</gene>
<feature type="transmembrane region" description="Helical" evidence="1">
    <location>
        <begin position="51"/>
        <end position="69"/>
    </location>
</feature>
<accession>A0ABT0PHG6</accession>
<feature type="transmembrane region" description="Helical" evidence="1">
    <location>
        <begin position="12"/>
        <end position="31"/>
    </location>
</feature>
<keyword evidence="3" id="KW-1185">Reference proteome</keyword>
<sequence>MDNNRIKIIINCLIALVFGTGVLLYGVMVYGDGQLTSVGSYGFVHQLSEEAGEAVGGVLMLVGIIFNLLTIKDVKKLWTNTK</sequence>
<keyword evidence="1" id="KW-0812">Transmembrane</keyword>
<organism evidence="2 3">
    <name type="scientific">Parendozoicomonas callyspongiae</name>
    <dbReference type="NCBI Taxonomy" id="2942213"/>
    <lineage>
        <taxon>Bacteria</taxon>
        <taxon>Pseudomonadati</taxon>
        <taxon>Pseudomonadota</taxon>
        <taxon>Gammaproteobacteria</taxon>
        <taxon>Oceanospirillales</taxon>
        <taxon>Endozoicomonadaceae</taxon>
        <taxon>Parendozoicomonas</taxon>
    </lineage>
</organism>
<dbReference type="EMBL" id="JAMFLX010000017">
    <property type="protein sequence ID" value="MCL6270822.1"/>
    <property type="molecule type" value="Genomic_DNA"/>
</dbReference>
<evidence type="ECO:0000256" key="1">
    <source>
        <dbReference type="SAM" id="Phobius"/>
    </source>
</evidence>
<keyword evidence="1" id="KW-1133">Transmembrane helix</keyword>